<name>A0ACC0JEN7_CHOFU</name>
<reference evidence="1 2" key="1">
    <citation type="journal article" date="2022" name="Genome Biol. Evol.">
        <title>The Spruce Budworm Genome: Reconstructing the Evolutionary History of Antifreeze Proteins.</title>
        <authorList>
            <person name="Beliveau C."/>
            <person name="Gagne P."/>
            <person name="Picq S."/>
            <person name="Vernygora O."/>
            <person name="Keeling C.I."/>
            <person name="Pinkney K."/>
            <person name="Doucet D."/>
            <person name="Wen F."/>
            <person name="Johnston J.S."/>
            <person name="Maaroufi H."/>
            <person name="Boyle B."/>
            <person name="Laroche J."/>
            <person name="Dewar K."/>
            <person name="Juretic N."/>
            <person name="Blackburn G."/>
            <person name="Nisole A."/>
            <person name="Brunet B."/>
            <person name="Brandao M."/>
            <person name="Lumley L."/>
            <person name="Duan J."/>
            <person name="Quan G."/>
            <person name="Lucarotti C.J."/>
            <person name="Roe A.D."/>
            <person name="Sperling F.A.H."/>
            <person name="Levesque R.C."/>
            <person name="Cusson M."/>
        </authorList>
    </citation>
    <scope>NUCLEOTIDE SEQUENCE [LARGE SCALE GENOMIC DNA]</scope>
    <source>
        <strain evidence="1">Glfc:IPQL:Cfum</strain>
    </source>
</reference>
<gene>
    <name evidence="1" type="ORF">MSG28_006343</name>
</gene>
<accession>A0ACC0JEN7</accession>
<organism evidence="1 2">
    <name type="scientific">Choristoneura fumiferana</name>
    <name type="common">Spruce budworm moth</name>
    <name type="synonym">Archips fumiferana</name>
    <dbReference type="NCBI Taxonomy" id="7141"/>
    <lineage>
        <taxon>Eukaryota</taxon>
        <taxon>Metazoa</taxon>
        <taxon>Ecdysozoa</taxon>
        <taxon>Arthropoda</taxon>
        <taxon>Hexapoda</taxon>
        <taxon>Insecta</taxon>
        <taxon>Pterygota</taxon>
        <taxon>Neoptera</taxon>
        <taxon>Endopterygota</taxon>
        <taxon>Lepidoptera</taxon>
        <taxon>Glossata</taxon>
        <taxon>Ditrysia</taxon>
        <taxon>Tortricoidea</taxon>
        <taxon>Tortricidae</taxon>
        <taxon>Tortricinae</taxon>
        <taxon>Choristoneura</taxon>
    </lineage>
</organism>
<protein>
    <submittedName>
        <fullName evidence="1">Uncharacterized protein</fullName>
    </submittedName>
</protein>
<comment type="caution">
    <text evidence="1">The sequence shown here is derived from an EMBL/GenBank/DDBJ whole genome shotgun (WGS) entry which is preliminary data.</text>
</comment>
<evidence type="ECO:0000313" key="2">
    <source>
        <dbReference type="Proteomes" id="UP001064048"/>
    </source>
</evidence>
<sequence length="193" mass="19313">MLPARRASASLSHIFENNMSSGGTRVYVGGLIEGIKKEDLEREFDKYGKLNSVWVALNPPGFAFIEFENLQEAEDACSAMNGIEMLGATLKVELSRKRDGPRRNGGGGGGGGGGGFRGGRGGGSFRGGRSFGGPPGGGNRPFNPYGGGGGGGGGGGRSFNRNGGSQGGGYGSGGGGGGGGGGNFRSRSPLSRF</sequence>
<dbReference type="EMBL" id="CM046110">
    <property type="protein sequence ID" value="KAI8422539.1"/>
    <property type="molecule type" value="Genomic_DNA"/>
</dbReference>
<proteinExistence type="predicted"/>
<keyword evidence="2" id="KW-1185">Reference proteome</keyword>
<dbReference type="Proteomes" id="UP001064048">
    <property type="component" value="Chromosome 10"/>
</dbReference>
<evidence type="ECO:0000313" key="1">
    <source>
        <dbReference type="EMBL" id="KAI8422539.1"/>
    </source>
</evidence>